<keyword evidence="3" id="KW-1185">Reference proteome</keyword>
<protein>
    <submittedName>
        <fullName evidence="2">Uncharacterized protein</fullName>
    </submittedName>
</protein>
<dbReference type="Proteomes" id="UP000663828">
    <property type="component" value="Unassembled WGS sequence"/>
</dbReference>
<evidence type="ECO:0000256" key="1">
    <source>
        <dbReference type="SAM" id="Phobius"/>
    </source>
</evidence>
<feature type="transmembrane region" description="Helical" evidence="1">
    <location>
        <begin position="189"/>
        <end position="210"/>
    </location>
</feature>
<evidence type="ECO:0000313" key="3">
    <source>
        <dbReference type="Proteomes" id="UP000663828"/>
    </source>
</evidence>
<dbReference type="EMBL" id="CAJNOR010001974">
    <property type="protein sequence ID" value="CAF1228901.1"/>
    <property type="molecule type" value="Genomic_DNA"/>
</dbReference>
<keyword evidence="1" id="KW-0472">Membrane</keyword>
<gene>
    <name evidence="2" type="ORF">XAT740_LOCUS25116</name>
</gene>
<dbReference type="AlphaFoldDB" id="A0A814YDH5"/>
<evidence type="ECO:0000313" key="2">
    <source>
        <dbReference type="EMBL" id="CAF1228901.1"/>
    </source>
</evidence>
<accession>A0A814YDH5</accession>
<name>A0A814YDH5_ADIRI</name>
<keyword evidence="1" id="KW-0812">Transmembrane</keyword>
<keyword evidence="1" id="KW-1133">Transmembrane helix</keyword>
<sequence length="319" mass="37070">MIYLLFTRSITWPLNIFGLNTNQKTISISDDENSKKKESDQSSPLISNRSLIDQSTLSKNMDETKSLMEINKTSNLPSPKALSILGKHYLTREDLENLIQTRFKQETPRDRVERLLWRDELGKYPVHASLKDWQCLAVAISLGCAFGYNRKEEMKPVYVRQTSMLKFQDRLTAERAYRQFNVVMFMKEAYRVAFLILFVTETIMTSQYAIEAYRNKSTIYDCIPGAAFVGFTFKMFHSPLAAVVSTIQGGAIGFLYGFIHNVATRLINRTYEDIHYEQVMKWILYRENAELWSANLDELPPNYVSQEPERTWGLGWFKP</sequence>
<feature type="transmembrane region" description="Helical" evidence="1">
    <location>
        <begin position="240"/>
        <end position="259"/>
    </location>
</feature>
<reference evidence="2" key="1">
    <citation type="submission" date="2021-02" db="EMBL/GenBank/DDBJ databases">
        <authorList>
            <person name="Nowell W R."/>
        </authorList>
    </citation>
    <scope>NUCLEOTIDE SEQUENCE</scope>
</reference>
<comment type="caution">
    <text evidence="2">The sequence shown here is derived from an EMBL/GenBank/DDBJ whole genome shotgun (WGS) entry which is preliminary data.</text>
</comment>
<proteinExistence type="predicted"/>
<organism evidence="2 3">
    <name type="scientific">Adineta ricciae</name>
    <name type="common">Rotifer</name>
    <dbReference type="NCBI Taxonomy" id="249248"/>
    <lineage>
        <taxon>Eukaryota</taxon>
        <taxon>Metazoa</taxon>
        <taxon>Spiralia</taxon>
        <taxon>Gnathifera</taxon>
        <taxon>Rotifera</taxon>
        <taxon>Eurotatoria</taxon>
        <taxon>Bdelloidea</taxon>
        <taxon>Adinetida</taxon>
        <taxon>Adinetidae</taxon>
        <taxon>Adineta</taxon>
    </lineage>
</organism>